<evidence type="ECO:0008006" key="9">
    <source>
        <dbReference type="Google" id="ProtNLM"/>
    </source>
</evidence>
<keyword evidence="4" id="KW-0732">Signal</keyword>
<dbReference type="PANTHER" id="PTHR46402">
    <property type="entry name" value="SET AND MYND DOMAIN-CONTAINING PROTEIN 5"/>
    <property type="match status" value="1"/>
</dbReference>
<keyword evidence="1" id="KW-0489">Methyltransferase</keyword>
<dbReference type="GO" id="GO:0032259">
    <property type="term" value="P:methylation"/>
    <property type="evidence" value="ECO:0007669"/>
    <property type="project" value="UniProtKB-KW"/>
</dbReference>
<name>A0A8J6HCI9_TENMO</name>
<protein>
    <recommendedName>
        <fullName evidence="9">SET domain-containing protein</fullName>
    </recommendedName>
</protein>
<keyword evidence="3" id="KW-0949">S-adenosyl-L-methionine</keyword>
<evidence type="ECO:0000313" key="8">
    <source>
        <dbReference type="Proteomes" id="UP000719412"/>
    </source>
</evidence>
<dbReference type="SMART" id="SM00317">
    <property type="entry name" value="SET"/>
    <property type="match status" value="1"/>
</dbReference>
<dbReference type="PANTHER" id="PTHR46402:SF2">
    <property type="entry name" value="HISTONE-LYSINE N-TRIMETHYLTRANSFERASE SMYD5"/>
    <property type="match status" value="1"/>
</dbReference>
<accession>A0A8J6HCI9</accession>
<proteinExistence type="predicted"/>
<comment type="caution">
    <text evidence="7">The sequence shown here is derived from an EMBL/GenBank/DDBJ whole genome shotgun (WGS) entry which is preliminary data.</text>
</comment>
<dbReference type="GO" id="GO:0045814">
    <property type="term" value="P:negative regulation of gene expression, epigenetic"/>
    <property type="evidence" value="ECO:0007669"/>
    <property type="project" value="TreeGrafter"/>
</dbReference>
<dbReference type="InterPro" id="IPR009038">
    <property type="entry name" value="GOLD_dom"/>
</dbReference>
<dbReference type="PROSITE" id="PS50866">
    <property type="entry name" value="GOLD"/>
    <property type="match status" value="1"/>
</dbReference>
<dbReference type="Pfam" id="PF01105">
    <property type="entry name" value="EMP24_GP25L"/>
    <property type="match status" value="1"/>
</dbReference>
<sequence>MSSAYNLSFLLFCALFHCSHSLYFHIGETERKCFIEEIPDETNVVVNYKVELYDPRSGGFMPSSPGIGMHVEVRDPDDKTLLSRVYSSEGKISFTSHTPGEHVICMYSNSSAWFSGSQLRVHLDIQVGEHAVNYGEVVQKEKLSELQLRVRQLLDQVDQITKEQNYQRGKGLFAKKFFKSGSVIFEEEPLVSCQFSWNAAYQYKACDQCLKPLETAQENAQRLTGKPDLELPFPECCATDKAKFTSCSLCGTEYCSVECQSAAYNQYHRILCLQTTERNNYHPLEQLNEAWKHVHYPPETNTIMLIVRLLARITQSSNRELAIEQTLQFCHRTVNEDAELAHKLLGEKYASQQSLLHNLLLQCLPHEGIEQFLTPVGFQGLLALIGTNGQGVGTSAISQWVTRTSDLAITDEERAVLDKFIDKLYEDMDSHSGNFLNNEGVALFTLQSACNHSCVPNAEPTYLHNNNKLSLVAVRDVQEGEEICISYLDECNLQRSRHSRRKELMENYLFACNCPKCEEQTCQPDFTSEEEDDEEMSE</sequence>
<dbReference type="Gene3D" id="2.170.270.10">
    <property type="entry name" value="SET domain"/>
    <property type="match status" value="1"/>
</dbReference>
<evidence type="ECO:0000256" key="1">
    <source>
        <dbReference type="ARBA" id="ARBA00022603"/>
    </source>
</evidence>
<gene>
    <name evidence="7" type="ORF">GEV33_010616</name>
</gene>
<feature type="signal peptide" evidence="4">
    <location>
        <begin position="1"/>
        <end position="21"/>
    </location>
</feature>
<reference evidence="7" key="1">
    <citation type="journal article" date="2020" name="J Insects Food Feed">
        <title>The yellow mealworm (Tenebrio molitor) genome: a resource for the emerging insects as food and feed industry.</title>
        <authorList>
            <person name="Eriksson T."/>
            <person name="Andere A."/>
            <person name="Kelstrup H."/>
            <person name="Emery V."/>
            <person name="Picard C."/>
        </authorList>
    </citation>
    <scope>NUCLEOTIDE SEQUENCE</scope>
    <source>
        <strain evidence="7">Stoneville</strain>
        <tissue evidence="7">Whole head</tissue>
    </source>
</reference>
<evidence type="ECO:0000313" key="7">
    <source>
        <dbReference type="EMBL" id="KAH0812179.1"/>
    </source>
</evidence>
<dbReference type="PROSITE" id="PS50280">
    <property type="entry name" value="SET"/>
    <property type="match status" value="1"/>
</dbReference>
<evidence type="ECO:0000259" key="5">
    <source>
        <dbReference type="PROSITE" id="PS50280"/>
    </source>
</evidence>
<dbReference type="AlphaFoldDB" id="A0A8J6HCI9"/>
<dbReference type="SMART" id="SM01190">
    <property type="entry name" value="EMP24_GP25L"/>
    <property type="match status" value="1"/>
</dbReference>
<dbReference type="EMBL" id="JABDTM020026233">
    <property type="protein sequence ID" value="KAH0812179.1"/>
    <property type="molecule type" value="Genomic_DNA"/>
</dbReference>
<reference evidence="7" key="2">
    <citation type="submission" date="2021-08" db="EMBL/GenBank/DDBJ databases">
        <authorList>
            <person name="Eriksson T."/>
        </authorList>
    </citation>
    <scope>NUCLEOTIDE SEQUENCE</scope>
    <source>
        <strain evidence="7">Stoneville</strain>
        <tissue evidence="7">Whole head</tissue>
    </source>
</reference>
<keyword evidence="2" id="KW-0808">Transferase</keyword>
<dbReference type="GO" id="GO:0042799">
    <property type="term" value="F:histone H4K20 methyltransferase activity"/>
    <property type="evidence" value="ECO:0007669"/>
    <property type="project" value="TreeGrafter"/>
</dbReference>
<evidence type="ECO:0000256" key="4">
    <source>
        <dbReference type="SAM" id="SignalP"/>
    </source>
</evidence>
<evidence type="ECO:0000256" key="2">
    <source>
        <dbReference type="ARBA" id="ARBA00022679"/>
    </source>
</evidence>
<dbReference type="SUPFAM" id="SSF144232">
    <property type="entry name" value="HIT/MYND zinc finger-like"/>
    <property type="match status" value="1"/>
</dbReference>
<dbReference type="SUPFAM" id="SSF82199">
    <property type="entry name" value="SET domain"/>
    <property type="match status" value="1"/>
</dbReference>
<organism evidence="7 8">
    <name type="scientific">Tenebrio molitor</name>
    <name type="common">Yellow mealworm beetle</name>
    <dbReference type="NCBI Taxonomy" id="7067"/>
    <lineage>
        <taxon>Eukaryota</taxon>
        <taxon>Metazoa</taxon>
        <taxon>Ecdysozoa</taxon>
        <taxon>Arthropoda</taxon>
        <taxon>Hexapoda</taxon>
        <taxon>Insecta</taxon>
        <taxon>Pterygota</taxon>
        <taxon>Neoptera</taxon>
        <taxon>Endopterygota</taxon>
        <taxon>Coleoptera</taxon>
        <taxon>Polyphaga</taxon>
        <taxon>Cucujiformia</taxon>
        <taxon>Tenebrionidae</taxon>
        <taxon>Tenebrio</taxon>
    </lineage>
</organism>
<evidence type="ECO:0000256" key="3">
    <source>
        <dbReference type="ARBA" id="ARBA00022691"/>
    </source>
</evidence>
<dbReference type="InterPro" id="IPR046341">
    <property type="entry name" value="SET_dom_sf"/>
</dbReference>
<feature type="chain" id="PRO_5035233673" description="SET domain-containing protein" evidence="4">
    <location>
        <begin position="22"/>
        <end position="538"/>
    </location>
</feature>
<dbReference type="Proteomes" id="UP000719412">
    <property type="component" value="Unassembled WGS sequence"/>
</dbReference>
<evidence type="ECO:0000259" key="6">
    <source>
        <dbReference type="PROSITE" id="PS50866"/>
    </source>
</evidence>
<feature type="domain" description="GOLD" evidence="6">
    <location>
        <begin position="31"/>
        <end position="127"/>
    </location>
</feature>
<keyword evidence="8" id="KW-1185">Reference proteome</keyword>
<dbReference type="InterPro" id="IPR001214">
    <property type="entry name" value="SET_dom"/>
</dbReference>
<feature type="domain" description="SET" evidence="5">
    <location>
        <begin position="146"/>
        <end position="488"/>
    </location>
</feature>